<dbReference type="PANTHER" id="PTHR43792">
    <property type="entry name" value="GNAT FAMILY, PUTATIVE (AFU_ORTHOLOGUE AFUA_3G00765)-RELATED-RELATED"/>
    <property type="match status" value="1"/>
</dbReference>
<dbReference type="Proteomes" id="UP000426246">
    <property type="component" value="Chromosome"/>
</dbReference>
<dbReference type="InterPro" id="IPR016181">
    <property type="entry name" value="Acyl_CoA_acyltransferase"/>
</dbReference>
<dbReference type="Gene3D" id="3.40.630.30">
    <property type="match status" value="1"/>
</dbReference>
<dbReference type="KEGG" id="ppsc:EHS13_17770"/>
<protein>
    <submittedName>
        <fullName evidence="2">N-acetyltransferase</fullName>
    </submittedName>
</protein>
<keyword evidence="3" id="KW-1185">Reference proteome</keyword>
<evidence type="ECO:0000259" key="1">
    <source>
        <dbReference type="PROSITE" id="PS51186"/>
    </source>
</evidence>
<dbReference type="OrthoDB" id="9785602at2"/>
<organism evidence="2 3">
    <name type="scientific">Paenibacillus psychroresistens</name>
    <dbReference type="NCBI Taxonomy" id="1778678"/>
    <lineage>
        <taxon>Bacteria</taxon>
        <taxon>Bacillati</taxon>
        <taxon>Bacillota</taxon>
        <taxon>Bacilli</taxon>
        <taxon>Bacillales</taxon>
        <taxon>Paenibacillaceae</taxon>
        <taxon>Paenibacillus</taxon>
    </lineage>
</organism>
<proteinExistence type="predicted"/>
<name>A0A6B8RJX9_9BACL</name>
<feature type="domain" description="N-acetyltransferase" evidence="1">
    <location>
        <begin position="8"/>
        <end position="178"/>
    </location>
</feature>
<evidence type="ECO:0000313" key="2">
    <source>
        <dbReference type="EMBL" id="QGQ96590.1"/>
    </source>
</evidence>
<dbReference type="InterPro" id="IPR000182">
    <property type="entry name" value="GNAT_dom"/>
</dbReference>
<evidence type="ECO:0000313" key="3">
    <source>
        <dbReference type="Proteomes" id="UP000426246"/>
    </source>
</evidence>
<dbReference type="PROSITE" id="PS51186">
    <property type="entry name" value="GNAT"/>
    <property type="match status" value="1"/>
</dbReference>
<reference evidence="3" key="1">
    <citation type="submission" date="2018-11" db="EMBL/GenBank/DDBJ databases">
        <title>Complete genome sequence of Paenibacillus sp. ML311-T8.</title>
        <authorList>
            <person name="Nam Y.-D."/>
            <person name="Kang J."/>
            <person name="Chung W.-H."/>
            <person name="Park Y.S."/>
        </authorList>
    </citation>
    <scope>NUCLEOTIDE SEQUENCE [LARGE SCALE GENOMIC DNA]</scope>
    <source>
        <strain evidence="3">ML311-T8</strain>
    </source>
</reference>
<dbReference type="InterPro" id="IPR051531">
    <property type="entry name" value="N-acetyltransferase"/>
</dbReference>
<gene>
    <name evidence="2" type="ORF">EHS13_17770</name>
</gene>
<sequence length="193" mass="22832">MIYRSERLNYREFTENDFHLFYSVFSNEQVMRYALIEKFNCEEDILPYFKKVLKNNITIENRNAYEFAVFLTSDDSFIGFADIEIHNKNNLGGCGEIGYFLIPSFWGNGYATEISNLLSEICFKHINLHRVAARCNSNNLQSEKIMKKVGMTKEGEFRRVRFKNGEWENEQHYSILLDEWEQSCSEMSEIVSF</sequence>
<dbReference type="EMBL" id="CP034235">
    <property type="protein sequence ID" value="QGQ96590.1"/>
    <property type="molecule type" value="Genomic_DNA"/>
</dbReference>
<dbReference type="SUPFAM" id="SSF55729">
    <property type="entry name" value="Acyl-CoA N-acyltransferases (Nat)"/>
    <property type="match status" value="1"/>
</dbReference>
<dbReference type="Pfam" id="PF13302">
    <property type="entry name" value="Acetyltransf_3"/>
    <property type="match status" value="1"/>
</dbReference>
<dbReference type="RefSeq" id="WP_155701662.1">
    <property type="nucleotide sequence ID" value="NZ_CP034235.1"/>
</dbReference>
<accession>A0A6B8RJX9</accession>
<keyword evidence="2" id="KW-0808">Transferase</keyword>
<dbReference type="GO" id="GO:0016747">
    <property type="term" value="F:acyltransferase activity, transferring groups other than amino-acyl groups"/>
    <property type="evidence" value="ECO:0007669"/>
    <property type="project" value="InterPro"/>
</dbReference>
<dbReference type="AlphaFoldDB" id="A0A6B8RJX9"/>